<evidence type="ECO:0000256" key="10">
    <source>
        <dbReference type="ARBA" id="ARBA00023136"/>
    </source>
</evidence>
<evidence type="ECO:0000256" key="9">
    <source>
        <dbReference type="ARBA" id="ARBA00023033"/>
    </source>
</evidence>
<dbReference type="EMBL" id="JAVXUO010001293">
    <property type="protein sequence ID" value="KAK2983893.1"/>
    <property type="molecule type" value="Genomic_DNA"/>
</dbReference>
<comment type="cofactor">
    <cofactor evidence="11">
        <name>heme</name>
        <dbReference type="ChEBI" id="CHEBI:30413"/>
    </cofactor>
</comment>
<dbReference type="PROSITE" id="PS00086">
    <property type="entry name" value="CYTOCHROME_P450"/>
    <property type="match status" value="1"/>
</dbReference>
<evidence type="ECO:0000313" key="14">
    <source>
        <dbReference type="EMBL" id="KAK2983893.1"/>
    </source>
</evidence>
<evidence type="ECO:0008006" key="16">
    <source>
        <dbReference type="Google" id="ProtNLM"/>
    </source>
</evidence>
<dbReference type="InterPro" id="IPR002403">
    <property type="entry name" value="Cyt_P450_E_grp-IV"/>
</dbReference>
<evidence type="ECO:0000256" key="5">
    <source>
        <dbReference type="ARBA" id="ARBA00022723"/>
    </source>
</evidence>
<evidence type="ECO:0000313" key="15">
    <source>
        <dbReference type="Proteomes" id="UP001187471"/>
    </source>
</evidence>
<evidence type="ECO:0000256" key="4">
    <source>
        <dbReference type="ARBA" id="ARBA00022692"/>
    </source>
</evidence>
<evidence type="ECO:0000256" key="13">
    <source>
        <dbReference type="SAM" id="Phobius"/>
    </source>
</evidence>
<keyword evidence="7 12" id="KW-0560">Oxidoreductase</keyword>
<dbReference type="Pfam" id="PF00067">
    <property type="entry name" value="p450"/>
    <property type="match status" value="2"/>
</dbReference>
<dbReference type="PANTHER" id="PTHR24282:SF266">
    <property type="entry name" value="CYTOCHROME P450-RELATED"/>
    <property type="match status" value="1"/>
</dbReference>
<dbReference type="Proteomes" id="UP001187471">
    <property type="component" value="Unassembled WGS sequence"/>
</dbReference>
<comment type="subcellular location">
    <subcellularLocation>
        <location evidence="1">Membrane</location>
    </subcellularLocation>
</comment>
<dbReference type="AlphaFoldDB" id="A0AA88UJ72"/>
<dbReference type="GO" id="GO:0005506">
    <property type="term" value="F:iron ion binding"/>
    <property type="evidence" value="ECO:0007669"/>
    <property type="project" value="InterPro"/>
</dbReference>
<feature type="transmembrane region" description="Helical" evidence="13">
    <location>
        <begin position="6"/>
        <end position="27"/>
    </location>
</feature>
<dbReference type="PRINTS" id="PR00465">
    <property type="entry name" value="EP450IV"/>
</dbReference>
<keyword evidence="6 13" id="KW-1133">Transmembrane helix</keyword>
<keyword evidence="4 13" id="KW-0812">Transmembrane</keyword>
<keyword evidence="8 11" id="KW-0408">Iron</keyword>
<sequence>MDILPFFSLGAGFLFYALIKFFHKVWWIPMRIQFLMGSQGIRGPSYRFIYGNTKEISTMREKSMGGPMELSHHIFPRLQPHLHSWFKLYGMSFLQWHGATAELVVTDPEFVKEIMNNREQYYPKPEADVFTKKITGDGLVASKGEKWTKLRKLANHAFHAESLKARVDTQEISVEGIIDECKTFYTAGHGTTTLLLSWAILLLAINTDWQEKARQEVLKVLGCGRPNSEGISRLKLMGMIISETLRLYPPAVSLTRKVQREVRLQNLILPANMNLNIPALALHHDPKIWGEDAHLFKPERFSEGVAKATNNRPSAYIPFGLGPRVCVGSSFAIDEVKIVLAMILQRYTFTLSPNYIHSPIQVIAIRPKHGVQVVLHAF</sequence>
<organism evidence="14 15">
    <name type="scientific">Escallonia rubra</name>
    <dbReference type="NCBI Taxonomy" id="112253"/>
    <lineage>
        <taxon>Eukaryota</taxon>
        <taxon>Viridiplantae</taxon>
        <taxon>Streptophyta</taxon>
        <taxon>Embryophyta</taxon>
        <taxon>Tracheophyta</taxon>
        <taxon>Spermatophyta</taxon>
        <taxon>Magnoliopsida</taxon>
        <taxon>eudicotyledons</taxon>
        <taxon>Gunneridae</taxon>
        <taxon>Pentapetalae</taxon>
        <taxon>asterids</taxon>
        <taxon>campanulids</taxon>
        <taxon>Escalloniales</taxon>
        <taxon>Escalloniaceae</taxon>
        <taxon>Escallonia</taxon>
    </lineage>
</organism>
<evidence type="ECO:0000256" key="1">
    <source>
        <dbReference type="ARBA" id="ARBA00004370"/>
    </source>
</evidence>
<comment type="similarity">
    <text evidence="2 12">Belongs to the cytochrome P450 family.</text>
</comment>
<feature type="binding site" description="axial binding residue" evidence="11">
    <location>
        <position position="326"/>
    </location>
    <ligand>
        <name>heme</name>
        <dbReference type="ChEBI" id="CHEBI:30413"/>
    </ligand>
    <ligandPart>
        <name>Fe</name>
        <dbReference type="ChEBI" id="CHEBI:18248"/>
    </ligandPart>
</feature>
<dbReference type="GO" id="GO:0004497">
    <property type="term" value="F:monooxygenase activity"/>
    <property type="evidence" value="ECO:0007669"/>
    <property type="project" value="UniProtKB-KW"/>
</dbReference>
<dbReference type="Gene3D" id="1.10.630.10">
    <property type="entry name" value="Cytochrome P450"/>
    <property type="match status" value="2"/>
</dbReference>
<dbReference type="PANTHER" id="PTHR24282">
    <property type="entry name" value="CYTOCHROME P450 FAMILY MEMBER"/>
    <property type="match status" value="1"/>
</dbReference>
<keyword evidence="5 11" id="KW-0479">Metal-binding</keyword>
<keyword evidence="9 12" id="KW-0503">Monooxygenase</keyword>
<evidence type="ECO:0000256" key="7">
    <source>
        <dbReference type="ARBA" id="ARBA00023002"/>
    </source>
</evidence>
<keyword evidence="15" id="KW-1185">Reference proteome</keyword>
<reference evidence="14" key="1">
    <citation type="submission" date="2022-12" db="EMBL/GenBank/DDBJ databases">
        <title>Draft genome assemblies for two species of Escallonia (Escalloniales).</title>
        <authorList>
            <person name="Chanderbali A."/>
            <person name="Dervinis C."/>
            <person name="Anghel I."/>
            <person name="Soltis D."/>
            <person name="Soltis P."/>
            <person name="Zapata F."/>
        </authorList>
    </citation>
    <scope>NUCLEOTIDE SEQUENCE</scope>
    <source>
        <strain evidence="14">UCBG92.1500</strain>
        <tissue evidence="14">Leaf</tissue>
    </source>
</reference>
<dbReference type="PRINTS" id="PR00385">
    <property type="entry name" value="P450"/>
</dbReference>
<keyword evidence="10 13" id="KW-0472">Membrane</keyword>
<gene>
    <name evidence="14" type="ORF">RJ640_008052</name>
</gene>
<name>A0AA88UJ72_9ASTE</name>
<dbReference type="InterPro" id="IPR036396">
    <property type="entry name" value="Cyt_P450_sf"/>
</dbReference>
<evidence type="ECO:0000256" key="2">
    <source>
        <dbReference type="ARBA" id="ARBA00010617"/>
    </source>
</evidence>
<evidence type="ECO:0000256" key="12">
    <source>
        <dbReference type="RuleBase" id="RU000461"/>
    </source>
</evidence>
<dbReference type="SUPFAM" id="SSF48264">
    <property type="entry name" value="Cytochrome P450"/>
    <property type="match status" value="1"/>
</dbReference>
<dbReference type="InterPro" id="IPR001128">
    <property type="entry name" value="Cyt_P450"/>
</dbReference>
<keyword evidence="3 11" id="KW-0349">Heme</keyword>
<proteinExistence type="inferred from homology"/>
<dbReference type="GO" id="GO:0016705">
    <property type="term" value="F:oxidoreductase activity, acting on paired donors, with incorporation or reduction of molecular oxygen"/>
    <property type="evidence" value="ECO:0007669"/>
    <property type="project" value="InterPro"/>
</dbReference>
<evidence type="ECO:0000256" key="8">
    <source>
        <dbReference type="ARBA" id="ARBA00023004"/>
    </source>
</evidence>
<comment type="caution">
    <text evidence="14">The sequence shown here is derived from an EMBL/GenBank/DDBJ whole genome shotgun (WGS) entry which is preliminary data.</text>
</comment>
<protein>
    <recommendedName>
        <fullName evidence="16">Cytochrome P450</fullName>
    </recommendedName>
</protein>
<dbReference type="GO" id="GO:0020037">
    <property type="term" value="F:heme binding"/>
    <property type="evidence" value="ECO:0007669"/>
    <property type="project" value="InterPro"/>
</dbReference>
<evidence type="ECO:0000256" key="11">
    <source>
        <dbReference type="PIRSR" id="PIRSR602403-1"/>
    </source>
</evidence>
<dbReference type="GO" id="GO:0016020">
    <property type="term" value="C:membrane"/>
    <property type="evidence" value="ECO:0007669"/>
    <property type="project" value="UniProtKB-SubCell"/>
</dbReference>
<accession>A0AA88UJ72</accession>
<dbReference type="InterPro" id="IPR050665">
    <property type="entry name" value="Cytochrome_P450_Monooxygen"/>
</dbReference>
<dbReference type="InterPro" id="IPR017972">
    <property type="entry name" value="Cyt_P450_CS"/>
</dbReference>
<evidence type="ECO:0000256" key="3">
    <source>
        <dbReference type="ARBA" id="ARBA00022617"/>
    </source>
</evidence>
<evidence type="ECO:0000256" key="6">
    <source>
        <dbReference type="ARBA" id="ARBA00022989"/>
    </source>
</evidence>